<proteinExistence type="inferred from homology"/>
<evidence type="ECO:0000259" key="3">
    <source>
        <dbReference type="Pfam" id="PF07452"/>
    </source>
</evidence>
<comment type="similarity">
    <text evidence="1">Belongs to the Cu-Zn superoxide dismutase family.</text>
</comment>
<dbReference type="SUPFAM" id="SSF49503">
    <property type="entry name" value="Cupredoxins"/>
    <property type="match status" value="1"/>
</dbReference>
<dbReference type="Pfam" id="PF07452">
    <property type="entry name" value="CHRD"/>
    <property type="match status" value="1"/>
</dbReference>
<dbReference type="EMBL" id="BMFH01000001">
    <property type="protein sequence ID" value="GGD50661.1"/>
    <property type="molecule type" value="Genomic_DNA"/>
</dbReference>
<keyword evidence="2" id="KW-0732">Signal</keyword>
<dbReference type="InterPro" id="IPR036423">
    <property type="entry name" value="SOD-like_Cu/Zn_dom_sf"/>
</dbReference>
<comment type="caution">
    <text evidence="4">The sequence shown here is derived from an EMBL/GenBank/DDBJ whole genome shotgun (WGS) entry which is preliminary data.</text>
</comment>
<dbReference type="Gene3D" id="2.60.40.200">
    <property type="entry name" value="Superoxide dismutase, copper/zinc binding domain"/>
    <property type="match status" value="2"/>
</dbReference>
<protein>
    <recommendedName>
        <fullName evidence="3">CHRD domain-containing protein</fullName>
    </recommendedName>
</protein>
<dbReference type="PANTHER" id="PTHR10003">
    <property type="entry name" value="SUPEROXIDE DISMUTASE CU-ZN -RELATED"/>
    <property type="match status" value="1"/>
</dbReference>
<dbReference type="InterPro" id="IPR024134">
    <property type="entry name" value="SOD_Cu/Zn_/chaperone"/>
</dbReference>
<feature type="domain" description="CHRD" evidence="3">
    <location>
        <begin position="280"/>
        <end position="385"/>
    </location>
</feature>
<name>A0ABQ1R0A0_9FLAO</name>
<dbReference type="SUPFAM" id="SSF49329">
    <property type="entry name" value="Cu,Zn superoxide dismutase-like"/>
    <property type="match status" value="3"/>
</dbReference>
<reference evidence="5" key="1">
    <citation type="journal article" date="2019" name="Int. J. Syst. Evol. Microbiol.">
        <title>The Global Catalogue of Microorganisms (GCM) 10K type strain sequencing project: providing services to taxonomists for standard genome sequencing and annotation.</title>
        <authorList>
            <consortium name="The Broad Institute Genomics Platform"/>
            <consortium name="The Broad Institute Genome Sequencing Center for Infectious Disease"/>
            <person name="Wu L."/>
            <person name="Ma J."/>
        </authorList>
    </citation>
    <scope>NUCLEOTIDE SEQUENCE [LARGE SCALE GENOMIC DNA]</scope>
    <source>
        <strain evidence="5">CGMCC 1.12606</strain>
    </source>
</reference>
<sequence length="514" mass="53067">MKKLLTLLTVSLLFGLQSCSNDDDSPYNDGTPDPVNLDSKTYTLGSAAVAGISGTATFTDNTDGTVTIDLALQNTPTGGQHPAHIHFNTAAEGGGIALTLGVVDGDTGESSITVDALDDGTPITYDGLLDFDGYINVHLSAEDLATIVAQGDIGQNELTGETKTYGLNAVAVPDISGTATFSERVNGEALAVIELANTPEGGEHPAHIHNNTAAEGGGIEFTFNPVIGDTGISKTNVAALDDGSAFGYADVLSFNGYINVHLSAEDLGTIVAQGDIGQNELTGESVVYDLEEKDVAGISGTALFEERVNGTTLVTITLTGTPEGGSHPAHIHENDVATSGPIIAGLTPVDGDTGISKTQVSELVGGIPVTYTDFLTINAYINVHLSNEDLATIVAQGNIGSNVGDGTESKTYDVTNSGATAYVFNGEDLSDASNPDFTLKRGSTYTFNIDAPGHPFLIKEIQGPGTMDVYNDGVTDNGAVAGAVTFTVPADAPDILYYNCEFHAAMTGTFTIID</sequence>
<dbReference type="InterPro" id="IPR010895">
    <property type="entry name" value="CHRD"/>
</dbReference>
<feature type="chain" id="PRO_5046849073" description="CHRD domain-containing protein" evidence="2">
    <location>
        <begin position="23"/>
        <end position="514"/>
    </location>
</feature>
<gene>
    <name evidence="4" type="ORF">GCM10011361_16660</name>
</gene>
<keyword evidence="5" id="KW-1185">Reference proteome</keyword>
<dbReference type="InterPro" id="IPR008972">
    <property type="entry name" value="Cupredoxin"/>
</dbReference>
<dbReference type="RefSeq" id="WP_188370216.1">
    <property type="nucleotide sequence ID" value="NZ_BMFH01000001.1"/>
</dbReference>
<accession>A0ABQ1R0A0</accession>
<dbReference type="Gene3D" id="2.60.40.420">
    <property type="entry name" value="Cupredoxins - blue copper proteins"/>
    <property type="match status" value="1"/>
</dbReference>
<dbReference type="PROSITE" id="PS51257">
    <property type="entry name" value="PROKAR_LIPOPROTEIN"/>
    <property type="match status" value="1"/>
</dbReference>
<dbReference type="Proteomes" id="UP000625780">
    <property type="component" value="Unassembled WGS sequence"/>
</dbReference>
<evidence type="ECO:0000313" key="4">
    <source>
        <dbReference type="EMBL" id="GGD50661.1"/>
    </source>
</evidence>
<feature type="signal peptide" evidence="2">
    <location>
        <begin position="1"/>
        <end position="22"/>
    </location>
</feature>
<evidence type="ECO:0000256" key="2">
    <source>
        <dbReference type="SAM" id="SignalP"/>
    </source>
</evidence>
<organism evidence="4 5">
    <name type="scientific">Muriicola marianensis</name>
    <dbReference type="NCBI Taxonomy" id="1324801"/>
    <lineage>
        <taxon>Bacteria</taxon>
        <taxon>Pseudomonadati</taxon>
        <taxon>Bacteroidota</taxon>
        <taxon>Flavobacteriia</taxon>
        <taxon>Flavobacteriales</taxon>
        <taxon>Flavobacteriaceae</taxon>
        <taxon>Muriicola</taxon>
    </lineage>
</organism>
<evidence type="ECO:0000256" key="1">
    <source>
        <dbReference type="ARBA" id="ARBA00010457"/>
    </source>
</evidence>
<evidence type="ECO:0000313" key="5">
    <source>
        <dbReference type="Proteomes" id="UP000625780"/>
    </source>
</evidence>